<dbReference type="Proteomes" id="UP000664414">
    <property type="component" value="Unassembled WGS sequence"/>
</dbReference>
<accession>A0A8J7TTN0</accession>
<protein>
    <submittedName>
        <fullName evidence="1">Uncharacterized protein</fullName>
    </submittedName>
</protein>
<comment type="caution">
    <text evidence="1">The sequence shown here is derived from an EMBL/GenBank/DDBJ whole genome shotgun (WGS) entry which is preliminary data.</text>
</comment>
<gene>
    <name evidence="1" type="ORF">J0H12_06465</name>
</gene>
<reference evidence="1" key="1">
    <citation type="submission" date="2021-02" db="EMBL/GenBank/DDBJ databases">
        <title>Thiocyanate and organic carbon inputs drive convergent selection for specific autotrophic Afipia and Thiobacillus strains within complex microbiomes.</title>
        <authorList>
            <person name="Huddy R.J."/>
            <person name="Sachdeva R."/>
            <person name="Kadzinga F."/>
            <person name="Kantor R.S."/>
            <person name="Harrison S.T.L."/>
            <person name="Banfield J.F."/>
        </authorList>
    </citation>
    <scope>NUCLEOTIDE SEQUENCE</scope>
    <source>
        <strain evidence="1">SCN18_10_11_15_R4_P_38_20</strain>
    </source>
</reference>
<evidence type="ECO:0000313" key="1">
    <source>
        <dbReference type="EMBL" id="MBN9413546.1"/>
    </source>
</evidence>
<dbReference type="AlphaFoldDB" id="A0A8J7TTN0"/>
<organism evidence="1 2">
    <name type="scientific">Candidatus Paracaedimonas acanthamoebae</name>
    <dbReference type="NCBI Taxonomy" id="244581"/>
    <lineage>
        <taxon>Bacteria</taxon>
        <taxon>Pseudomonadati</taxon>
        <taxon>Pseudomonadota</taxon>
        <taxon>Alphaproteobacteria</taxon>
        <taxon>Holosporales</taxon>
        <taxon>Caedimonadaceae</taxon>
        <taxon>Candidatus Paracaedimonas</taxon>
    </lineage>
</organism>
<name>A0A8J7TTN0_9PROT</name>
<proteinExistence type="predicted"/>
<sequence length="138" mass="15719">MRFSFLVVWMNIVLTVPGSASFNEESGYEADNEQGLSEIEPLILAESKKSKFIFNPSPNKNKTPYSLIFRDQMRDTQRMLLNTDIHVPQTRKKSHIARGKMDSEEFAGGRGNIPRINIISPFPRHKCLYDADSQEGLS</sequence>
<evidence type="ECO:0000313" key="2">
    <source>
        <dbReference type="Proteomes" id="UP000664414"/>
    </source>
</evidence>
<dbReference type="EMBL" id="JAFKGL010000026">
    <property type="protein sequence ID" value="MBN9413546.1"/>
    <property type="molecule type" value="Genomic_DNA"/>
</dbReference>